<dbReference type="GO" id="GO:0008270">
    <property type="term" value="F:zinc ion binding"/>
    <property type="evidence" value="ECO:0007669"/>
    <property type="project" value="InterPro"/>
</dbReference>
<proteinExistence type="predicted"/>
<feature type="region of interest" description="Disordered" evidence="2">
    <location>
        <begin position="1138"/>
        <end position="1179"/>
    </location>
</feature>
<feature type="compositionally biased region" description="Polar residues" evidence="2">
    <location>
        <begin position="1157"/>
        <end position="1179"/>
    </location>
</feature>
<feature type="region of interest" description="Disordered" evidence="2">
    <location>
        <begin position="1306"/>
        <end position="1329"/>
    </location>
</feature>
<dbReference type="InterPro" id="IPR001138">
    <property type="entry name" value="Zn2Cys6_DnaBD"/>
</dbReference>
<gene>
    <name evidence="3" type="ORF">MBM_03172</name>
</gene>
<evidence type="ECO:0000256" key="1">
    <source>
        <dbReference type="ARBA" id="ARBA00023242"/>
    </source>
</evidence>
<dbReference type="HOGENOM" id="CLU_245340_0_0_1"/>
<feature type="compositionally biased region" description="Polar residues" evidence="2">
    <location>
        <begin position="1011"/>
        <end position="1033"/>
    </location>
</feature>
<evidence type="ECO:0000313" key="4">
    <source>
        <dbReference type="Proteomes" id="UP000006753"/>
    </source>
</evidence>
<sequence>MVYSTEQIGMWEPVELKYPKIHRSMSTTRNKARKVLPRQVESDRIQLHQLLSSSYCPSGDSTFGASCKESFVDKWSRRIALQYYVSTGSHNEAMASSVRSHRWPVHRSLWPFSPRGWILHRSTRCLSLMGSCLPACLTLSAPTTNSPNLESSLTMLDSSQMKRDRSSRRNVANSNLRSRHRQPLSLSIRTANYATLPAMQQAPTPQSYPIPISQDKQKRALELYIGYCDAVFNEKAGASQEPQTAASHLDGYHLSVSGPPTTHSATSYASSRISVTHSNYDNKTDLSSVVSFGDEDEPTSAAGRAKGEMRSFDGKSVKQRRRKRLDPVARAKAALIRHLGSCSCPFEHHDIALLERLRQDLLAAERPRAGQHSNSSILSLSQQTATSLSVWQETGPTGPGVSQTDDLMGIGANSDFDQALGGLGDLDPTQFDIQSSGDIAYGDDILSSIPAPALLHVGTDLPNFGPSPYNTYQDGQMIAIGVHRSGYFWCQHLDELCLEFFSTSEQLQSHFETVHFAFTRIDPAHRFICSQCRHMNIDSISPCSNCFQVGTVELWICGNLIPIASFHPHAPEPHSLASFTPDTVFSPTSYLTMNDPPWDQDLSNGNPGSYTNTGNNTFGGGGGNGSAFGGSQPDSTQYRTTRTTASTGSDVTHILAPDNSPQGRCPYLIGCSSSHSWNAQVCTVTGGHWYDGVLWAWLSIGTKQIAGRGGRTKIHVRSRSNVNAGESSSQVPSKLLWARRIDSGGPVLLYLLVLFFFSFSFFWAIQHLLPVPNTEYYEGQVSEKRNRIAMFASFTITQPFLGAPLQFQPALGSKELEALVNAYVIGNGSKSDKLSVVTVEFFNLATVDLNTGALTRTYEVFFAPIAFEQSSTESQSSGYSPPIFTPSPASSATYGSMSTSTPNVTPTRMLGSARVTKKSAKVTKKPKIEEARLPGFSIMTKDGVDITTTAGRGTKTKEQREHAHLMRIMKACDACKRKKIRCDPSHRRSPQKNMAQTPTSSTTKTSSTVSNGPSPQYESSGHTSSLTRQSTQATQGAFTPLNAIDDFILFPEDASWNPEMSQTSLGQFNYDLNDMNLTNLDFPIDHELDFSFDQQAFMNNFRIPLHQQPYDGPQNYSSTPHMAHLNDTPGDMFDLDQLLDPNAFGPEQTRPHPAGNDQHSSPTCAGVESRSSMSAGTNTTLISSSSDWSLLETTVHSSPGGNSPLGSASCGICQQRASRNQVASNVLSQSTSAATAMSASNVFCDSGSGYDAGSGIVVDPSDPLDVPLARTQVAQRDVYRSLNSLAQECRKVTEQLRRIESAIGRHGSNATAVQSASSASSLDDKSNAQSHYIPSQIKESSALRTPSSLGLHKYKGPLDIRTIPRSFVAMNGTQAMLGWLPARPALTSHQDAQSIPGEGTESLVRQRVLRKNCMNNQASAAEKEPRVLSKPGTSSNLGTSQGLLILAVLAFLASLILCSKLCAPDPLPASSMGSNICDTRTDPTPLIPVSKLVLHAVLIFAQLPISMIAHTNIARGGGITMHLLHLLANWSKTKSTSPLRRQDSGYNAAWPVLLAEATASRSLLDSFVPRVVGAF</sequence>
<dbReference type="GO" id="GO:0000981">
    <property type="term" value="F:DNA-binding transcription factor activity, RNA polymerase II-specific"/>
    <property type="evidence" value="ECO:0007669"/>
    <property type="project" value="InterPro"/>
</dbReference>
<feature type="compositionally biased region" description="Low complexity" evidence="2">
    <location>
        <begin position="629"/>
        <end position="652"/>
    </location>
</feature>
<feature type="compositionally biased region" description="Gly residues" evidence="2">
    <location>
        <begin position="617"/>
        <end position="628"/>
    </location>
</feature>
<dbReference type="Proteomes" id="UP000006753">
    <property type="component" value="Unassembled WGS sequence"/>
</dbReference>
<feature type="compositionally biased region" description="Low complexity" evidence="2">
    <location>
        <begin position="997"/>
        <end position="1010"/>
    </location>
</feature>
<dbReference type="InParanoid" id="K1WMJ0"/>
<organism evidence="3 4">
    <name type="scientific">Marssonina brunnea f. sp. multigermtubi (strain MB_m1)</name>
    <name type="common">Marssonina leaf spot fungus</name>
    <dbReference type="NCBI Taxonomy" id="1072389"/>
    <lineage>
        <taxon>Eukaryota</taxon>
        <taxon>Fungi</taxon>
        <taxon>Dikarya</taxon>
        <taxon>Ascomycota</taxon>
        <taxon>Pezizomycotina</taxon>
        <taxon>Leotiomycetes</taxon>
        <taxon>Helotiales</taxon>
        <taxon>Drepanopezizaceae</taxon>
        <taxon>Drepanopeziza</taxon>
    </lineage>
</organism>
<keyword evidence="1" id="KW-0539">Nucleus</keyword>
<feature type="compositionally biased region" description="Basic and acidic residues" evidence="2">
    <location>
        <begin position="305"/>
        <end position="316"/>
    </location>
</feature>
<evidence type="ECO:0000256" key="2">
    <source>
        <dbReference type="SAM" id="MobiDB-lite"/>
    </source>
</evidence>
<accession>K1WMJ0</accession>
<feature type="region of interest" description="Disordered" evidence="2">
    <location>
        <begin position="292"/>
        <end position="324"/>
    </location>
</feature>
<reference evidence="3 4" key="1">
    <citation type="journal article" date="2012" name="BMC Genomics">
        <title>Sequencing the genome of Marssonina brunnea reveals fungus-poplar co-evolution.</title>
        <authorList>
            <person name="Zhu S."/>
            <person name="Cao Y.-Z."/>
            <person name="Jiang C."/>
            <person name="Tan B.-Y."/>
            <person name="Wang Z."/>
            <person name="Feng S."/>
            <person name="Zhang L."/>
            <person name="Su X.-H."/>
            <person name="Brejova B."/>
            <person name="Vinar T."/>
            <person name="Xu M."/>
            <person name="Wang M.-X."/>
            <person name="Zhang S.-G."/>
            <person name="Huang M.-R."/>
            <person name="Wu R."/>
            <person name="Zhou Y."/>
        </authorList>
    </citation>
    <scope>NUCLEOTIDE SEQUENCE [LARGE SCALE GENOMIC DNA]</scope>
    <source>
        <strain evidence="3 4">MB_m1</strain>
    </source>
</reference>
<dbReference type="OrthoDB" id="3921198at2759"/>
<keyword evidence="4" id="KW-1185">Reference proteome</keyword>
<dbReference type="GeneID" id="18759107"/>
<dbReference type="STRING" id="1072389.K1WMJ0"/>
<feature type="region of interest" description="Disordered" evidence="2">
    <location>
        <begin position="156"/>
        <end position="181"/>
    </location>
</feature>
<feature type="compositionally biased region" description="Low complexity" evidence="2">
    <location>
        <begin position="1308"/>
        <end position="1321"/>
    </location>
</feature>
<protein>
    <submittedName>
        <fullName evidence="3">Uncharacterized protein</fullName>
    </submittedName>
</protein>
<dbReference type="KEGG" id="mbe:MBM_03172"/>
<dbReference type="EMBL" id="JH921432">
    <property type="protein sequence ID" value="EKD18930.1"/>
    <property type="molecule type" value="Genomic_DNA"/>
</dbReference>
<dbReference type="CDD" id="cd00067">
    <property type="entry name" value="GAL4"/>
    <property type="match status" value="1"/>
</dbReference>
<evidence type="ECO:0000313" key="3">
    <source>
        <dbReference type="EMBL" id="EKD18930.1"/>
    </source>
</evidence>
<feature type="region of interest" description="Disordered" evidence="2">
    <location>
        <begin position="983"/>
        <end position="1033"/>
    </location>
</feature>
<feature type="region of interest" description="Disordered" evidence="2">
    <location>
        <begin position="606"/>
        <end position="654"/>
    </location>
</feature>
<name>K1WMJ0_MARBU</name>
<dbReference type="eggNOG" id="ENOG502RS5Y">
    <property type="taxonomic scope" value="Eukaryota"/>
</dbReference>